<dbReference type="InterPro" id="IPR036390">
    <property type="entry name" value="WH_DNA-bd_sf"/>
</dbReference>
<proteinExistence type="predicted"/>
<dbReference type="CDD" id="cd00090">
    <property type="entry name" value="HTH_ARSR"/>
    <property type="match status" value="1"/>
</dbReference>
<dbReference type="PANTHER" id="PTHR43132">
    <property type="entry name" value="ARSENICAL RESISTANCE OPERON REPRESSOR ARSR-RELATED"/>
    <property type="match status" value="1"/>
</dbReference>
<dbReference type="InterPro" id="IPR011991">
    <property type="entry name" value="ArsR-like_HTH"/>
</dbReference>
<protein>
    <submittedName>
        <fullName evidence="6">Helix-turn-helix transcriptional regulator</fullName>
    </submittedName>
</protein>
<evidence type="ECO:0000256" key="3">
    <source>
        <dbReference type="ARBA" id="ARBA00023163"/>
    </source>
</evidence>
<evidence type="ECO:0000256" key="2">
    <source>
        <dbReference type="ARBA" id="ARBA00023125"/>
    </source>
</evidence>
<accession>A0ABS3S9H4</accession>
<dbReference type="Gene3D" id="1.10.10.10">
    <property type="entry name" value="Winged helix-like DNA-binding domain superfamily/Winged helix DNA-binding domain"/>
    <property type="match status" value="1"/>
</dbReference>
<name>A0ABS3S9H4_9ACTN</name>
<evidence type="ECO:0000259" key="5">
    <source>
        <dbReference type="PROSITE" id="PS50987"/>
    </source>
</evidence>
<dbReference type="InterPro" id="IPR001845">
    <property type="entry name" value="HTH_ArsR_DNA-bd_dom"/>
</dbReference>
<sequence length="137" mass="14821">MLICWGDVEEESVPDQAASSSQPEPDLGCGAAVEPPSEKLREFLKGLASEQRQQMLELFAGGVELTVGTVAERLAIGQSNASQQLALLRRGGLLTSRKDGKQVRYRVDTTSVERSLTELQNYLRTCCPPPESDAADA</sequence>
<feature type="domain" description="HTH arsR-type" evidence="5">
    <location>
        <begin position="32"/>
        <end position="127"/>
    </location>
</feature>
<comment type="caution">
    <text evidence="6">The sequence shown here is derived from an EMBL/GenBank/DDBJ whole genome shotgun (WGS) entry which is preliminary data.</text>
</comment>
<evidence type="ECO:0000313" key="6">
    <source>
        <dbReference type="EMBL" id="MBO2465203.1"/>
    </source>
</evidence>
<evidence type="ECO:0000256" key="4">
    <source>
        <dbReference type="SAM" id="MobiDB-lite"/>
    </source>
</evidence>
<dbReference type="PROSITE" id="PS50987">
    <property type="entry name" value="HTH_ARSR_2"/>
    <property type="match status" value="1"/>
</dbReference>
<dbReference type="SMART" id="SM00418">
    <property type="entry name" value="HTH_ARSR"/>
    <property type="match status" value="1"/>
</dbReference>
<organism evidence="6 7">
    <name type="scientific">Actinomadura violacea</name>
    <dbReference type="NCBI Taxonomy" id="2819934"/>
    <lineage>
        <taxon>Bacteria</taxon>
        <taxon>Bacillati</taxon>
        <taxon>Actinomycetota</taxon>
        <taxon>Actinomycetes</taxon>
        <taxon>Streptosporangiales</taxon>
        <taxon>Thermomonosporaceae</taxon>
        <taxon>Actinomadura</taxon>
    </lineage>
</organism>
<keyword evidence="3" id="KW-0804">Transcription</keyword>
<dbReference type="EMBL" id="JAGEPF010000043">
    <property type="protein sequence ID" value="MBO2465203.1"/>
    <property type="molecule type" value="Genomic_DNA"/>
</dbReference>
<dbReference type="PRINTS" id="PR00778">
    <property type="entry name" value="HTHARSR"/>
</dbReference>
<dbReference type="InterPro" id="IPR036388">
    <property type="entry name" value="WH-like_DNA-bd_sf"/>
</dbReference>
<keyword evidence="2" id="KW-0238">DNA-binding</keyword>
<evidence type="ECO:0000313" key="7">
    <source>
        <dbReference type="Proteomes" id="UP000680206"/>
    </source>
</evidence>
<evidence type="ECO:0000256" key="1">
    <source>
        <dbReference type="ARBA" id="ARBA00023015"/>
    </source>
</evidence>
<feature type="region of interest" description="Disordered" evidence="4">
    <location>
        <begin position="1"/>
        <end position="33"/>
    </location>
</feature>
<dbReference type="Pfam" id="PF12840">
    <property type="entry name" value="HTH_20"/>
    <property type="match status" value="1"/>
</dbReference>
<gene>
    <name evidence="6" type="ORF">J4709_47345</name>
</gene>
<dbReference type="InterPro" id="IPR051011">
    <property type="entry name" value="Metal_resp_trans_reg"/>
</dbReference>
<dbReference type="Proteomes" id="UP000680206">
    <property type="component" value="Unassembled WGS sequence"/>
</dbReference>
<dbReference type="PANTHER" id="PTHR43132:SF2">
    <property type="entry name" value="ARSENICAL RESISTANCE OPERON REPRESSOR ARSR-RELATED"/>
    <property type="match status" value="1"/>
</dbReference>
<keyword evidence="1" id="KW-0805">Transcription regulation</keyword>
<keyword evidence="7" id="KW-1185">Reference proteome</keyword>
<dbReference type="NCBIfam" id="NF033788">
    <property type="entry name" value="HTH_metalloreg"/>
    <property type="match status" value="1"/>
</dbReference>
<reference evidence="6 7" key="1">
    <citation type="submission" date="2021-03" db="EMBL/GenBank/DDBJ databases">
        <title>Actinomadura violae sp. nov., isolated from lichen in Thailand.</title>
        <authorList>
            <person name="Kanchanasin P."/>
            <person name="Saeng-In P."/>
            <person name="Phongsopitanun W."/>
            <person name="Yuki M."/>
            <person name="Kudo T."/>
            <person name="Ohkuma M."/>
            <person name="Tanasupawat S."/>
        </authorList>
    </citation>
    <scope>NUCLEOTIDE SEQUENCE [LARGE SCALE GENOMIC DNA]</scope>
    <source>
        <strain evidence="6 7">LCR2-06</strain>
    </source>
</reference>
<dbReference type="SUPFAM" id="SSF46785">
    <property type="entry name" value="Winged helix' DNA-binding domain"/>
    <property type="match status" value="1"/>
</dbReference>